<keyword evidence="2" id="KW-0496">Mitochondrion</keyword>
<name>A0A224A1E7_9EUPU</name>
<dbReference type="AlphaFoldDB" id="A0A224A1E7"/>
<dbReference type="EMBL" id="LC172017">
    <property type="protein sequence ID" value="BBA10427.1"/>
    <property type="molecule type" value="Genomic_DNA"/>
</dbReference>
<geneLocation type="mitochondrion" evidence="2"/>
<proteinExistence type="predicted"/>
<keyword evidence="1" id="KW-0472">Membrane</keyword>
<evidence type="ECO:0000313" key="2">
    <source>
        <dbReference type="EMBL" id="BBA10427.1"/>
    </source>
</evidence>
<organism evidence="2">
    <name type="scientific">Pliciphaedusa aenea</name>
    <dbReference type="NCBI Taxonomy" id="1885823"/>
    <lineage>
        <taxon>Eukaryota</taxon>
        <taxon>Metazoa</taxon>
        <taxon>Spiralia</taxon>
        <taxon>Lophotrochozoa</taxon>
        <taxon>Mollusca</taxon>
        <taxon>Gastropoda</taxon>
        <taxon>Heterobranchia</taxon>
        <taxon>Euthyneura</taxon>
        <taxon>Panpulmonata</taxon>
        <taxon>Eupulmonata</taxon>
        <taxon>Stylommatophora</taxon>
        <taxon>Helicina</taxon>
        <taxon>Clausilioidea</taxon>
        <taxon>Clausiliidae</taxon>
        <taxon>Phaedusinae</taxon>
        <taxon>Pliciphaedusa</taxon>
    </lineage>
</organism>
<evidence type="ECO:0000256" key="1">
    <source>
        <dbReference type="SAM" id="Phobius"/>
    </source>
</evidence>
<protein>
    <submittedName>
        <fullName evidence="2">NADH dehydrogenase subunit 4L</fullName>
    </submittedName>
</protein>
<accession>A0A224A1E7</accession>
<dbReference type="Gene3D" id="1.10.287.3510">
    <property type="match status" value="1"/>
</dbReference>
<feature type="transmembrane region" description="Helical" evidence="1">
    <location>
        <begin position="29"/>
        <end position="50"/>
    </location>
</feature>
<keyword evidence="1" id="KW-1133">Transmembrane helix</keyword>
<keyword evidence="1" id="KW-0812">Transmembrane</keyword>
<reference evidence="2" key="1">
    <citation type="journal article" date="2017" name="Zool. J. Linn. Soc.">
        <title>Molecular phylogeny, frequent parallel evolution and new system of Japanese clausiliid land snails (Gastropoda: Stylommatophora).</title>
        <authorList>
            <person name="Motochin R."/>
            <person name="Wang M."/>
            <person name="Ueshima R."/>
        </authorList>
    </citation>
    <scope>NUCLEOTIDE SEQUENCE</scope>
    <source>
        <strain evidence="2">AG946-1</strain>
        <tissue evidence="2">Muscle</tissue>
    </source>
</reference>
<gene>
    <name evidence="2" type="primary">ND4L</name>
</gene>
<sequence>MPFLFTLYSLLLLLFMLFFYTQKHYLSSLLILEAMVLISLLLNGIVLCLAMNNMTSLVVLLTLAVCEAGLGLSLLMSFLKTSSSDYISFGGQS</sequence>
<feature type="transmembrane region" description="Helical" evidence="1">
    <location>
        <begin position="57"/>
        <end position="79"/>
    </location>
</feature>